<name>A0A0K2RZC3_9MICC</name>
<dbReference type="InterPro" id="IPR029033">
    <property type="entry name" value="His_PPase_superfam"/>
</dbReference>
<dbReference type="Gene3D" id="3.40.50.1240">
    <property type="entry name" value="Phosphoglycerate mutase-like"/>
    <property type="match status" value="1"/>
</dbReference>
<dbReference type="InterPro" id="IPR013078">
    <property type="entry name" value="His_Pase_superF_clade-1"/>
</dbReference>
<protein>
    <submittedName>
        <fullName evidence="1">Phosphohistidine phosphatase SixA</fullName>
    </submittedName>
</protein>
<reference evidence="2" key="1">
    <citation type="submission" date="2015-08" db="EMBL/GenBank/DDBJ databases">
        <title>Complete genome sequence of Rothia mucilaginosa strain NUM-Rm6536.</title>
        <authorList>
            <person name="Nambu T."/>
        </authorList>
    </citation>
    <scope>NUCLEOTIDE SEQUENCE [LARGE SCALE GENOMIC DNA]</scope>
    <source>
        <strain evidence="2">NUM-Rm6536</strain>
    </source>
</reference>
<dbReference type="RefSeq" id="WP_060824254.1">
    <property type="nucleotide sequence ID" value="NZ_AP014938.1"/>
</dbReference>
<dbReference type="Pfam" id="PF00300">
    <property type="entry name" value="His_Phos_1"/>
    <property type="match status" value="1"/>
</dbReference>
<dbReference type="Proteomes" id="UP000066203">
    <property type="component" value="Chromosome"/>
</dbReference>
<sequence length="181" mass="19572">MAENSSNTASGSHRSGVKRMIIMRHAEADWGLNDFDRPLTKRGHEQAAAAGAWLAARGYIPEQIMSSSALRTRQTTTWVSDGLGAKAPTAHLDEGLYEVSASRIIARINSVSENVHSLMVVSHLPGVQDAAQRLMSPDSDPNASMDVYYGFPPSSIAVFEVPGEWALLDGADARLVDFKSF</sequence>
<organism evidence="1">
    <name type="scientific">Rothia mucilaginosa</name>
    <dbReference type="NCBI Taxonomy" id="43675"/>
    <lineage>
        <taxon>Bacteria</taxon>
        <taxon>Bacillati</taxon>
        <taxon>Actinomycetota</taxon>
        <taxon>Actinomycetes</taxon>
        <taxon>Micrococcales</taxon>
        <taxon>Micrococcaceae</taxon>
        <taxon>Rothia</taxon>
    </lineage>
</organism>
<dbReference type="SMART" id="SM00855">
    <property type="entry name" value="PGAM"/>
    <property type="match status" value="1"/>
</dbReference>
<dbReference type="PATRIC" id="fig|43675.28.peg.939"/>
<dbReference type="PANTHER" id="PTHR47623">
    <property type="entry name" value="OS09G0287300 PROTEIN"/>
    <property type="match status" value="1"/>
</dbReference>
<dbReference type="EMBL" id="AP014938">
    <property type="protein sequence ID" value="BAS20164.1"/>
    <property type="molecule type" value="Genomic_DNA"/>
</dbReference>
<dbReference type="SUPFAM" id="SSF53254">
    <property type="entry name" value="Phosphoglycerate mutase-like"/>
    <property type="match status" value="1"/>
</dbReference>
<dbReference type="CDD" id="cd07067">
    <property type="entry name" value="HP_PGM_like"/>
    <property type="match status" value="1"/>
</dbReference>
<evidence type="ECO:0000313" key="2">
    <source>
        <dbReference type="Proteomes" id="UP000066203"/>
    </source>
</evidence>
<accession>A0A0K2RZC3</accession>
<proteinExistence type="predicted"/>
<gene>
    <name evidence="1" type="ORF">RM6536_0917</name>
</gene>
<evidence type="ECO:0000313" key="1">
    <source>
        <dbReference type="EMBL" id="BAS20164.1"/>
    </source>
</evidence>
<dbReference type="PANTHER" id="PTHR47623:SF1">
    <property type="entry name" value="OS09G0287300 PROTEIN"/>
    <property type="match status" value="1"/>
</dbReference>
<dbReference type="AlphaFoldDB" id="A0A0K2RZC3"/>